<reference evidence="2" key="2">
    <citation type="submission" date="2023-06" db="EMBL/GenBank/DDBJ databases">
        <authorList>
            <person name="Ma L."/>
            <person name="Liu K.-W."/>
            <person name="Li Z."/>
            <person name="Hsiao Y.-Y."/>
            <person name="Qi Y."/>
            <person name="Fu T."/>
            <person name="Tang G."/>
            <person name="Zhang D."/>
            <person name="Sun W.-H."/>
            <person name="Liu D.-K."/>
            <person name="Li Y."/>
            <person name="Chen G.-Z."/>
            <person name="Liu X.-D."/>
            <person name="Liao X.-Y."/>
            <person name="Jiang Y.-T."/>
            <person name="Yu X."/>
            <person name="Hao Y."/>
            <person name="Huang J."/>
            <person name="Zhao X.-W."/>
            <person name="Ke S."/>
            <person name="Chen Y.-Y."/>
            <person name="Wu W.-L."/>
            <person name="Hsu J.-L."/>
            <person name="Lin Y.-F."/>
            <person name="Huang M.-D."/>
            <person name="Li C.-Y."/>
            <person name="Huang L."/>
            <person name="Wang Z.-W."/>
            <person name="Zhao X."/>
            <person name="Zhong W.-Y."/>
            <person name="Peng D.-H."/>
            <person name="Ahmad S."/>
            <person name="Lan S."/>
            <person name="Zhang J.-S."/>
            <person name="Tsai W.-C."/>
            <person name="Van De Peer Y."/>
            <person name="Liu Z.-J."/>
        </authorList>
    </citation>
    <scope>NUCLEOTIDE SEQUENCE</scope>
    <source>
        <strain evidence="2">SCP</strain>
        <tissue evidence="2">Leaves</tissue>
    </source>
</reference>
<dbReference type="Pfam" id="PF02519">
    <property type="entry name" value="Auxin_inducible"/>
    <property type="match status" value="1"/>
</dbReference>
<accession>A0AAV9BH02</accession>
<dbReference type="PANTHER" id="PTHR31374:SF203">
    <property type="entry name" value="AUXIN-RESPONSIVE PROTEIN SAUR71-LIKE"/>
    <property type="match status" value="1"/>
</dbReference>
<evidence type="ECO:0000313" key="2">
    <source>
        <dbReference type="EMBL" id="KAK1275667.1"/>
    </source>
</evidence>
<dbReference type="Proteomes" id="UP001179952">
    <property type="component" value="Unassembled WGS sequence"/>
</dbReference>
<dbReference type="GO" id="GO:0009733">
    <property type="term" value="P:response to auxin"/>
    <property type="evidence" value="ECO:0007669"/>
    <property type="project" value="InterPro"/>
</dbReference>
<evidence type="ECO:0000256" key="1">
    <source>
        <dbReference type="ARBA" id="ARBA00006974"/>
    </source>
</evidence>
<comment type="caution">
    <text evidence="2">The sequence shown here is derived from an EMBL/GenBank/DDBJ whole genome shotgun (WGS) entry which is preliminary data.</text>
</comment>
<keyword evidence="3" id="KW-1185">Reference proteome</keyword>
<name>A0AAV9BH02_ACOGR</name>
<sequence length="154" mass="17304">MEPVSPIARWKRLLRRWKDSRLLRRLPSTPRSASNHRPRIPSGHLAVYVGTQRRRFVIPTRYLNLPIFVSLLKKAEEEFGFESPGGLTLPCDPDSFEWVLKALERDERGFRDISLDEALRTLSLDVDSAAIGGGDGRSCKGFSPLLDGARVGSC</sequence>
<protein>
    <submittedName>
        <fullName evidence="2">Indole-3-acetic acid-induced protein ARG7</fullName>
    </submittedName>
</protein>
<gene>
    <name evidence="2" type="ORF">QJS04_geneDACA004140</name>
</gene>
<proteinExistence type="inferred from homology"/>
<comment type="similarity">
    <text evidence="1">Belongs to the ARG7 family.</text>
</comment>
<reference evidence="2" key="1">
    <citation type="journal article" date="2023" name="Nat. Commun.">
        <title>Diploid and tetraploid genomes of Acorus and the evolution of monocots.</title>
        <authorList>
            <person name="Ma L."/>
            <person name="Liu K.W."/>
            <person name="Li Z."/>
            <person name="Hsiao Y.Y."/>
            <person name="Qi Y."/>
            <person name="Fu T."/>
            <person name="Tang G.D."/>
            <person name="Zhang D."/>
            <person name="Sun W.H."/>
            <person name="Liu D.K."/>
            <person name="Li Y."/>
            <person name="Chen G.Z."/>
            <person name="Liu X.D."/>
            <person name="Liao X.Y."/>
            <person name="Jiang Y.T."/>
            <person name="Yu X."/>
            <person name="Hao Y."/>
            <person name="Huang J."/>
            <person name="Zhao X.W."/>
            <person name="Ke S."/>
            <person name="Chen Y.Y."/>
            <person name="Wu W.L."/>
            <person name="Hsu J.L."/>
            <person name="Lin Y.F."/>
            <person name="Huang M.D."/>
            <person name="Li C.Y."/>
            <person name="Huang L."/>
            <person name="Wang Z.W."/>
            <person name="Zhao X."/>
            <person name="Zhong W.Y."/>
            <person name="Peng D.H."/>
            <person name="Ahmad S."/>
            <person name="Lan S."/>
            <person name="Zhang J.S."/>
            <person name="Tsai W.C."/>
            <person name="Van de Peer Y."/>
            <person name="Liu Z.J."/>
        </authorList>
    </citation>
    <scope>NUCLEOTIDE SEQUENCE</scope>
    <source>
        <strain evidence="2">SCP</strain>
    </source>
</reference>
<dbReference type="EMBL" id="JAUJYN010000003">
    <property type="protein sequence ID" value="KAK1275667.1"/>
    <property type="molecule type" value="Genomic_DNA"/>
</dbReference>
<evidence type="ECO:0000313" key="3">
    <source>
        <dbReference type="Proteomes" id="UP001179952"/>
    </source>
</evidence>
<organism evidence="2 3">
    <name type="scientific">Acorus gramineus</name>
    <name type="common">Dwarf sweet flag</name>
    <dbReference type="NCBI Taxonomy" id="55184"/>
    <lineage>
        <taxon>Eukaryota</taxon>
        <taxon>Viridiplantae</taxon>
        <taxon>Streptophyta</taxon>
        <taxon>Embryophyta</taxon>
        <taxon>Tracheophyta</taxon>
        <taxon>Spermatophyta</taxon>
        <taxon>Magnoliopsida</taxon>
        <taxon>Liliopsida</taxon>
        <taxon>Acoraceae</taxon>
        <taxon>Acorus</taxon>
    </lineage>
</organism>
<dbReference type="InterPro" id="IPR003676">
    <property type="entry name" value="SAUR_fam"/>
</dbReference>
<dbReference type="AlphaFoldDB" id="A0AAV9BH02"/>
<dbReference type="PANTHER" id="PTHR31374">
    <property type="entry name" value="AUXIN-INDUCED PROTEIN-LIKE-RELATED"/>
    <property type="match status" value="1"/>
</dbReference>